<feature type="compositionally biased region" description="Basic and acidic residues" evidence="4">
    <location>
        <begin position="195"/>
        <end position="208"/>
    </location>
</feature>
<evidence type="ECO:0000313" key="6">
    <source>
        <dbReference type="Proteomes" id="UP000515154"/>
    </source>
</evidence>
<dbReference type="InterPro" id="IPR013083">
    <property type="entry name" value="Znf_RING/FYVE/PHD"/>
</dbReference>
<keyword evidence="6" id="KW-1185">Reference proteome</keyword>
<dbReference type="GO" id="GO:0008270">
    <property type="term" value="F:zinc ion binding"/>
    <property type="evidence" value="ECO:0007669"/>
    <property type="project" value="UniProtKB-KW"/>
</dbReference>
<evidence type="ECO:0000256" key="4">
    <source>
        <dbReference type="SAM" id="MobiDB-lite"/>
    </source>
</evidence>
<keyword evidence="1 3" id="KW-0863">Zinc-finger</keyword>
<feature type="domain" description="RING-type" evidence="5">
    <location>
        <begin position="105"/>
        <end position="151"/>
    </location>
</feature>
<dbReference type="Pfam" id="PF13920">
    <property type="entry name" value="zf-C3HC4_3"/>
    <property type="match status" value="1"/>
</dbReference>
<dbReference type="Proteomes" id="UP000515154">
    <property type="component" value="Linkage group LG10"/>
</dbReference>
<keyword evidence="2" id="KW-0862">Zinc</keyword>
<evidence type="ECO:0000313" key="7">
    <source>
        <dbReference type="RefSeq" id="XP_036362455.1"/>
    </source>
</evidence>
<evidence type="ECO:0000256" key="2">
    <source>
        <dbReference type="ARBA" id="ARBA00022833"/>
    </source>
</evidence>
<evidence type="ECO:0000259" key="5">
    <source>
        <dbReference type="PROSITE" id="PS50089"/>
    </source>
</evidence>
<feature type="region of interest" description="Disordered" evidence="4">
    <location>
        <begin position="160"/>
        <end position="208"/>
    </location>
</feature>
<feature type="compositionally biased region" description="Basic and acidic residues" evidence="4">
    <location>
        <begin position="163"/>
        <end position="186"/>
    </location>
</feature>
<keyword evidence="1 3" id="KW-0479">Metal-binding</keyword>
<sequence>MFPQRLQFLLWRRPDKEKITMPANRPASPARKPLPALALPGMYLVYKYNEYKRQRQEQHRRKVTERELDHLNHKIDKLLSKIDERDLETAIKEEEEEVHSREPQCVICLGAKATMQTFPCGHRVVCRKCFIKTIQVAVSQRCLPLRCVICRTRILKLRQNPKPHSDKREASGGSKHEKSESKSTSHKDRKSGKSALEKSVKSEGKSKY</sequence>
<dbReference type="InterPro" id="IPR001841">
    <property type="entry name" value="Znf_RING"/>
</dbReference>
<organism evidence="6 7">
    <name type="scientific">Octopus sinensis</name>
    <name type="common">East Asian common octopus</name>
    <dbReference type="NCBI Taxonomy" id="2607531"/>
    <lineage>
        <taxon>Eukaryota</taxon>
        <taxon>Metazoa</taxon>
        <taxon>Spiralia</taxon>
        <taxon>Lophotrochozoa</taxon>
        <taxon>Mollusca</taxon>
        <taxon>Cephalopoda</taxon>
        <taxon>Coleoidea</taxon>
        <taxon>Octopodiformes</taxon>
        <taxon>Octopoda</taxon>
        <taxon>Incirrata</taxon>
        <taxon>Octopodidae</taxon>
        <taxon>Octopus</taxon>
    </lineage>
</organism>
<dbReference type="RefSeq" id="XP_036362455.1">
    <property type="nucleotide sequence ID" value="XM_036506562.1"/>
</dbReference>
<evidence type="ECO:0000256" key="1">
    <source>
        <dbReference type="ARBA" id="ARBA00022771"/>
    </source>
</evidence>
<protein>
    <submittedName>
        <fullName evidence="7">Uncharacterized protein LOC115216656 isoform X1</fullName>
    </submittedName>
</protein>
<dbReference type="Gene3D" id="3.30.40.10">
    <property type="entry name" value="Zinc/RING finger domain, C3HC4 (zinc finger)"/>
    <property type="match status" value="1"/>
</dbReference>
<gene>
    <name evidence="7" type="primary">LOC115216656</name>
</gene>
<accession>A0A7E6F566</accession>
<evidence type="ECO:0000256" key="3">
    <source>
        <dbReference type="PROSITE-ProRule" id="PRU00175"/>
    </source>
</evidence>
<reference evidence="7" key="1">
    <citation type="submission" date="2025-08" db="UniProtKB">
        <authorList>
            <consortium name="RefSeq"/>
        </authorList>
    </citation>
    <scope>IDENTIFICATION</scope>
</reference>
<dbReference type="AlphaFoldDB" id="A0A7E6F566"/>
<name>A0A7E6F566_9MOLL</name>
<proteinExistence type="predicted"/>
<dbReference type="SUPFAM" id="SSF57850">
    <property type="entry name" value="RING/U-box"/>
    <property type="match status" value="1"/>
</dbReference>
<dbReference type="PROSITE" id="PS50089">
    <property type="entry name" value="ZF_RING_2"/>
    <property type="match status" value="1"/>
</dbReference>